<dbReference type="Pfam" id="PF13639">
    <property type="entry name" value="zf-RING_2"/>
    <property type="match status" value="1"/>
</dbReference>
<keyword evidence="1" id="KW-0479">Metal-binding</keyword>
<evidence type="ECO:0000313" key="7">
    <source>
        <dbReference type="Proteomes" id="UP000799424"/>
    </source>
</evidence>
<dbReference type="PANTHER" id="PTHR45969:SF69">
    <property type="entry name" value="FINGER DOMAIN PROTEIN, PUTATIVE (AFU_ORTHOLOGUE AFUA_3G12190)-RELATED"/>
    <property type="match status" value="1"/>
</dbReference>
<evidence type="ECO:0000256" key="1">
    <source>
        <dbReference type="ARBA" id="ARBA00022723"/>
    </source>
</evidence>
<accession>A0A6A7AIN3</accession>
<dbReference type="GO" id="GO:0061630">
    <property type="term" value="F:ubiquitin protein ligase activity"/>
    <property type="evidence" value="ECO:0007669"/>
    <property type="project" value="TreeGrafter"/>
</dbReference>
<evidence type="ECO:0000313" key="6">
    <source>
        <dbReference type="EMBL" id="KAF2832529.1"/>
    </source>
</evidence>
<reference evidence="6" key="1">
    <citation type="journal article" date="2020" name="Stud. Mycol.">
        <title>101 Dothideomycetes genomes: a test case for predicting lifestyles and emergence of pathogens.</title>
        <authorList>
            <person name="Haridas S."/>
            <person name="Albert R."/>
            <person name="Binder M."/>
            <person name="Bloem J."/>
            <person name="Labutti K."/>
            <person name="Salamov A."/>
            <person name="Andreopoulos B."/>
            <person name="Baker S."/>
            <person name="Barry K."/>
            <person name="Bills G."/>
            <person name="Bluhm B."/>
            <person name="Cannon C."/>
            <person name="Castanera R."/>
            <person name="Culley D."/>
            <person name="Daum C."/>
            <person name="Ezra D."/>
            <person name="Gonzalez J."/>
            <person name="Henrissat B."/>
            <person name="Kuo A."/>
            <person name="Liang C."/>
            <person name="Lipzen A."/>
            <person name="Lutzoni F."/>
            <person name="Magnuson J."/>
            <person name="Mondo S."/>
            <person name="Nolan M."/>
            <person name="Ohm R."/>
            <person name="Pangilinan J."/>
            <person name="Park H.-J."/>
            <person name="Ramirez L."/>
            <person name="Alfaro M."/>
            <person name="Sun H."/>
            <person name="Tritt A."/>
            <person name="Yoshinaga Y."/>
            <person name="Zwiers L.-H."/>
            <person name="Turgeon B."/>
            <person name="Goodwin S."/>
            <person name="Spatafora J."/>
            <person name="Crous P."/>
            <person name="Grigoriev I."/>
        </authorList>
    </citation>
    <scope>NUCLEOTIDE SEQUENCE</scope>
    <source>
        <strain evidence="6">CBS 113818</strain>
    </source>
</reference>
<keyword evidence="2 4" id="KW-0863">Zinc-finger</keyword>
<organism evidence="6 7">
    <name type="scientific">Ophiobolus disseminans</name>
    <dbReference type="NCBI Taxonomy" id="1469910"/>
    <lineage>
        <taxon>Eukaryota</taxon>
        <taxon>Fungi</taxon>
        <taxon>Dikarya</taxon>
        <taxon>Ascomycota</taxon>
        <taxon>Pezizomycotina</taxon>
        <taxon>Dothideomycetes</taxon>
        <taxon>Pleosporomycetidae</taxon>
        <taxon>Pleosporales</taxon>
        <taxon>Pleosporineae</taxon>
        <taxon>Phaeosphaeriaceae</taxon>
        <taxon>Ophiobolus</taxon>
    </lineage>
</organism>
<dbReference type="PANTHER" id="PTHR45969">
    <property type="entry name" value="RING ZINC FINGER PROTEIN-RELATED"/>
    <property type="match status" value="1"/>
</dbReference>
<dbReference type="OrthoDB" id="8062037at2759"/>
<evidence type="ECO:0000256" key="4">
    <source>
        <dbReference type="PROSITE-ProRule" id="PRU00175"/>
    </source>
</evidence>
<keyword evidence="3" id="KW-0862">Zinc</keyword>
<keyword evidence="7" id="KW-1185">Reference proteome</keyword>
<dbReference type="AlphaFoldDB" id="A0A6A7AIN3"/>
<dbReference type="SUPFAM" id="SSF57850">
    <property type="entry name" value="RING/U-box"/>
    <property type="match status" value="1"/>
</dbReference>
<sequence length="247" mass="28111">MPSAYTTISLSTILAPIAKHSSLALETRCPICLDPYSADPYMHASHIHCPVQIRNINGCTHVFGTKCLRTWLRGHNTCPMCRAELYHRPISYWEGDIHPRGTHTQDLFTLSDFPTANNREDVPFQRRGRQHAIAPRHTRTRTVSEHGNVNENWYRAGMTIVDAVNALRAQERVREEMWSRDLWAGESEEERMAWEVLPSEDEGGGDGNENENVIEGEAVIEKNFMKRVRGWWKTVQRGVMGRSGGGS</sequence>
<dbReference type="InterPro" id="IPR001841">
    <property type="entry name" value="Znf_RING"/>
</dbReference>
<dbReference type="PROSITE" id="PS50089">
    <property type="entry name" value="ZF_RING_2"/>
    <property type="match status" value="1"/>
</dbReference>
<dbReference type="Proteomes" id="UP000799424">
    <property type="component" value="Unassembled WGS sequence"/>
</dbReference>
<dbReference type="GO" id="GO:0008270">
    <property type="term" value="F:zinc ion binding"/>
    <property type="evidence" value="ECO:0007669"/>
    <property type="project" value="UniProtKB-KW"/>
</dbReference>
<dbReference type="GO" id="GO:0016567">
    <property type="term" value="P:protein ubiquitination"/>
    <property type="evidence" value="ECO:0007669"/>
    <property type="project" value="TreeGrafter"/>
</dbReference>
<evidence type="ECO:0000256" key="2">
    <source>
        <dbReference type="ARBA" id="ARBA00022771"/>
    </source>
</evidence>
<dbReference type="InterPro" id="IPR013083">
    <property type="entry name" value="Znf_RING/FYVE/PHD"/>
</dbReference>
<evidence type="ECO:0000256" key="3">
    <source>
        <dbReference type="ARBA" id="ARBA00022833"/>
    </source>
</evidence>
<protein>
    <recommendedName>
        <fullName evidence="5">RING-type domain-containing protein</fullName>
    </recommendedName>
</protein>
<gene>
    <name evidence="6" type="ORF">CC86DRAFT_377682</name>
</gene>
<feature type="domain" description="RING-type" evidence="5">
    <location>
        <begin position="29"/>
        <end position="82"/>
    </location>
</feature>
<dbReference type="Gene3D" id="3.30.40.10">
    <property type="entry name" value="Zinc/RING finger domain, C3HC4 (zinc finger)"/>
    <property type="match status" value="1"/>
</dbReference>
<evidence type="ECO:0000259" key="5">
    <source>
        <dbReference type="PROSITE" id="PS50089"/>
    </source>
</evidence>
<proteinExistence type="predicted"/>
<dbReference type="EMBL" id="MU006217">
    <property type="protein sequence ID" value="KAF2832529.1"/>
    <property type="molecule type" value="Genomic_DNA"/>
</dbReference>
<name>A0A6A7AIN3_9PLEO</name>